<reference evidence="3" key="1">
    <citation type="journal article" date="2019" name="Int. J. Syst. Evol. Microbiol.">
        <title>The Global Catalogue of Microorganisms (GCM) 10K type strain sequencing project: providing services to taxonomists for standard genome sequencing and annotation.</title>
        <authorList>
            <consortium name="The Broad Institute Genomics Platform"/>
            <consortium name="The Broad Institute Genome Sequencing Center for Infectious Disease"/>
            <person name="Wu L."/>
            <person name="Ma J."/>
        </authorList>
    </citation>
    <scope>NUCLEOTIDE SEQUENCE [LARGE SCALE GENOMIC DNA]</scope>
    <source>
        <strain evidence="3">JCM 12165</strain>
    </source>
</reference>
<proteinExistence type="predicted"/>
<dbReference type="Proteomes" id="UP001597145">
    <property type="component" value="Unassembled WGS sequence"/>
</dbReference>
<keyword evidence="3" id="KW-1185">Reference proteome</keyword>
<evidence type="ECO:0000313" key="3">
    <source>
        <dbReference type="Proteomes" id="UP001597145"/>
    </source>
</evidence>
<comment type="caution">
    <text evidence="2">The sequence shown here is derived from an EMBL/GenBank/DDBJ whole genome shotgun (WGS) entry which is preliminary data.</text>
</comment>
<name>A0ABW4FL41_9PSEU</name>
<keyword evidence="1" id="KW-0812">Transmembrane</keyword>
<dbReference type="EMBL" id="JBHUCP010000009">
    <property type="protein sequence ID" value="MFD1531032.1"/>
    <property type="molecule type" value="Genomic_DNA"/>
</dbReference>
<evidence type="ECO:0000256" key="1">
    <source>
        <dbReference type="SAM" id="Phobius"/>
    </source>
</evidence>
<keyword evidence="1" id="KW-0472">Membrane</keyword>
<keyword evidence="1" id="KW-1133">Transmembrane helix</keyword>
<accession>A0ABW4FL41</accession>
<feature type="transmembrane region" description="Helical" evidence="1">
    <location>
        <begin position="12"/>
        <end position="34"/>
    </location>
</feature>
<gene>
    <name evidence="2" type="ORF">ACFSCY_16455</name>
</gene>
<evidence type="ECO:0000313" key="2">
    <source>
        <dbReference type="EMBL" id="MFD1531032.1"/>
    </source>
</evidence>
<sequence length="66" mass="7226">MPFTTPDYTIAYMVPVLTAAIIMFGMVIALAIALHKTNSKDKADVIRALAELFRWFRRGGPPGGMA</sequence>
<organism evidence="2 3">
    <name type="scientific">Pseudonocardia aurantiaca</name>
    <dbReference type="NCBI Taxonomy" id="75290"/>
    <lineage>
        <taxon>Bacteria</taxon>
        <taxon>Bacillati</taxon>
        <taxon>Actinomycetota</taxon>
        <taxon>Actinomycetes</taxon>
        <taxon>Pseudonocardiales</taxon>
        <taxon>Pseudonocardiaceae</taxon>
        <taxon>Pseudonocardia</taxon>
    </lineage>
</organism>
<protein>
    <submittedName>
        <fullName evidence="2">Uncharacterized protein</fullName>
    </submittedName>
</protein>